<dbReference type="Pfam" id="PF00113">
    <property type="entry name" value="Enolase_C"/>
    <property type="match status" value="1"/>
</dbReference>
<evidence type="ECO:0000313" key="7">
    <source>
        <dbReference type="EMBL" id="EQD31709.1"/>
    </source>
</evidence>
<keyword evidence="5 7" id="KW-0456">Lyase</keyword>
<comment type="similarity">
    <text evidence="2">Belongs to the enolase family.</text>
</comment>
<evidence type="ECO:0000256" key="4">
    <source>
        <dbReference type="ARBA" id="ARBA00023152"/>
    </source>
</evidence>
<evidence type="ECO:0000256" key="3">
    <source>
        <dbReference type="ARBA" id="ARBA00012058"/>
    </source>
</evidence>
<dbReference type="PANTHER" id="PTHR11902:SF1">
    <property type="entry name" value="ENOLASE"/>
    <property type="match status" value="1"/>
</dbReference>
<dbReference type="AlphaFoldDB" id="T0ZSR4"/>
<comment type="pathway">
    <text evidence="1">Carbohydrate degradation; glycolysis; pyruvate from D-glyceraldehyde 3-phosphate: step 4/5.</text>
</comment>
<dbReference type="InterPro" id="IPR020810">
    <property type="entry name" value="Enolase_C"/>
</dbReference>
<protein>
    <recommendedName>
        <fullName evidence="3">phosphopyruvate hydratase</fullName>
        <ecNumber evidence="3">4.2.1.11</ecNumber>
    </recommendedName>
</protein>
<dbReference type="Gene3D" id="3.20.20.120">
    <property type="entry name" value="Enolase-like C-terminal domain"/>
    <property type="match status" value="1"/>
</dbReference>
<comment type="caution">
    <text evidence="7">The sequence shown here is derived from an EMBL/GenBank/DDBJ whole genome shotgun (WGS) entry which is preliminary data.</text>
</comment>
<evidence type="ECO:0000256" key="2">
    <source>
        <dbReference type="ARBA" id="ARBA00009604"/>
    </source>
</evidence>
<dbReference type="GO" id="GO:0004634">
    <property type="term" value="F:phosphopyruvate hydratase activity"/>
    <property type="evidence" value="ECO:0007669"/>
    <property type="project" value="UniProtKB-EC"/>
</dbReference>
<feature type="domain" description="Enolase C-terminal TIM barrel" evidence="6">
    <location>
        <begin position="1"/>
        <end position="68"/>
    </location>
</feature>
<evidence type="ECO:0000256" key="5">
    <source>
        <dbReference type="ARBA" id="ARBA00023239"/>
    </source>
</evidence>
<reference evidence="7" key="2">
    <citation type="journal article" date="2014" name="ISME J.">
        <title>Microbial stratification in low pH oxic and suboxic macroscopic growths along an acid mine drainage.</title>
        <authorList>
            <person name="Mendez-Garcia C."/>
            <person name="Mesa V."/>
            <person name="Sprenger R.R."/>
            <person name="Richter M."/>
            <person name="Diez M.S."/>
            <person name="Solano J."/>
            <person name="Bargiela R."/>
            <person name="Golyshina O.V."/>
            <person name="Manteca A."/>
            <person name="Ramos J.L."/>
            <person name="Gallego J.R."/>
            <person name="Llorente I."/>
            <person name="Martins Dos Santos V.A."/>
            <person name="Jensen O.N."/>
            <person name="Pelaez A.I."/>
            <person name="Sanchez J."/>
            <person name="Ferrer M."/>
        </authorList>
    </citation>
    <scope>NUCLEOTIDE SEQUENCE</scope>
</reference>
<dbReference type="GO" id="GO:0006096">
    <property type="term" value="P:glycolytic process"/>
    <property type="evidence" value="ECO:0007669"/>
    <property type="project" value="UniProtKB-UniPathway"/>
</dbReference>
<dbReference type="PANTHER" id="PTHR11902">
    <property type="entry name" value="ENOLASE"/>
    <property type="match status" value="1"/>
</dbReference>
<dbReference type="EMBL" id="AUZX01014612">
    <property type="protein sequence ID" value="EQD31709.1"/>
    <property type="molecule type" value="Genomic_DNA"/>
</dbReference>
<evidence type="ECO:0000256" key="1">
    <source>
        <dbReference type="ARBA" id="ARBA00005031"/>
    </source>
</evidence>
<sequence length="76" mass="8550">AGWQPIVSARSGETEDAFISHLAVATNAGQLKVGSFARSERMVKWNEVLRIQRDLGTYARFVGYQKAKRARDPKKE</sequence>
<evidence type="ECO:0000259" key="6">
    <source>
        <dbReference type="Pfam" id="PF00113"/>
    </source>
</evidence>
<proteinExistence type="inferred from homology"/>
<accession>T0ZSR4</accession>
<dbReference type="InterPro" id="IPR036849">
    <property type="entry name" value="Enolase-like_C_sf"/>
</dbReference>
<dbReference type="UniPathway" id="UPA00109">
    <property type="reaction ID" value="UER00187"/>
</dbReference>
<keyword evidence="4" id="KW-0324">Glycolysis</keyword>
<feature type="non-terminal residue" evidence="7">
    <location>
        <position position="1"/>
    </location>
</feature>
<dbReference type="SUPFAM" id="SSF51604">
    <property type="entry name" value="Enolase C-terminal domain-like"/>
    <property type="match status" value="1"/>
</dbReference>
<dbReference type="InterPro" id="IPR000941">
    <property type="entry name" value="Enolase"/>
</dbReference>
<name>T0ZSR4_9ZZZZ</name>
<gene>
    <name evidence="7" type="ORF">B1A_19796</name>
</gene>
<dbReference type="GO" id="GO:0000015">
    <property type="term" value="C:phosphopyruvate hydratase complex"/>
    <property type="evidence" value="ECO:0007669"/>
    <property type="project" value="InterPro"/>
</dbReference>
<reference evidence="7" key="1">
    <citation type="submission" date="2013-08" db="EMBL/GenBank/DDBJ databases">
        <authorList>
            <person name="Mendez C."/>
            <person name="Richter M."/>
            <person name="Ferrer M."/>
            <person name="Sanchez J."/>
        </authorList>
    </citation>
    <scope>NUCLEOTIDE SEQUENCE</scope>
</reference>
<organism evidence="7">
    <name type="scientific">mine drainage metagenome</name>
    <dbReference type="NCBI Taxonomy" id="410659"/>
    <lineage>
        <taxon>unclassified sequences</taxon>
        <taxon>metagenomes</taxon>
        <taxon>ecological metagenomes</taxon>
    </lineage>
</organism>
<dbReference type="EC" id="4.2.1.11" evidence="3"/>
<dbReference type="GO" id="GO:0000287">
    <property type="term" value="F:magnesium ion binding"/>
    <property type="evidence" value="ECO:0007669"/>
    <property type="project" value="InterPro"/>
</dbReference>